<feature type="domain" description="N-acetyltransferase" evidence="1">
    <location>
        <begin position="8"/>
        <end position="151"/>
    </location>
</feature>
<evidence type="ECO:0000259" key="1">
    <source>
        <dbReference type="PROSITE" id="PS51186"/>
    </source>
</evidence>
<keyword evidence="3" id="KW-1185">Reference proteome</keyword>
<accession>F1YHR5</accession>
<dbReference type="CDD" id="cd04301">
    <property type="entry name" value="NAT_SF"/>
    <property type="match status" value="1"/>
</dbReference>
<dbReference type="eggNOG" id="COG2153">
    <property type="taxonomic scope" value="Bacteria"/>
</dbReference>
<dbReference type="PROSITE" id="PS51186">
    <property type="entry name" value="GNAT"/>
    <property type="match status" value="1"/>
</dbReference>
<dbReference type="STRING" id="644548.SCNU_06665"/>
<name>F1YHR5_9ACTN</name>
<proteinExistence type="predicted"/>
<organism evidence="2 3">
    <name type="scientific">Gordonia neofelifaecis NRRL B-59395</name>
    <dbReference type="NCBI Taxonomy" id="644548"/>
    <lineage>
        <taxon>Bacteria</taxon>
        <taxon>Bacillati</taxon>
        <taxon>Actinomycetota</taxon>
        <taxon>Actinomycetes</taxon>
        <taxon>Mycobacteriales</taxon>
        <taxon>Gordoniaceae</taxon>
        <taxon>Gordonia</taxon>
    </lineage>
</organism>
<comment type="caution">
    <text evidence="2">The sequence shown here is derived from an EMBL/GenBank/DDBJ whole genome shotgun (WGS) entry which is preliminary data.</text>
</comment>
<dbReference type="OrthoDB" id="9796171at2"/>
<dbReference type="AlphaFoldDB" id="F1YHR5"/>
<dbReference type="GO" id="GO:0016747">
    <property type="term" value="F:acyltransferase activity, transferring groups other than amino-acyl groups"/>
    <property type="evidence" value="ECO:0007669"/>
    <property type="project" value="InterPro"/>
</dbReference>
<dbReference type="Pfam" id="PF13673">
    <property type="entry name" value="Acetyltransf_10"/>
    <property type="match status" value="1"/>
</dbReference>
<dbReference type="InterPro" id="IPR000182">
    <property type="entry name" value="GNAT_dom"/>
</dbReference>
<dbReference type="InterPro" id="IPR016181">
    <property type="entry name" value="Acyl_CoA_acyltransferase"/>
</dbReference>
<protein>
    <recommendedName>
        <fullName evidence="1">N-acetyltransferase domain-containing protein</fullName>
    </recommendedName>
</protein>
<evidence type="ECO:0000313" key="3">
    <source>
        <dbReference type="Proteomes" id="UP000035065"/>
    </source>
</evidence>
<dbReference type="Proteomes" id="UP000035065">
    <property type="component" value="Unassembled WGS sequence"/>
</dbReference>
<dbReference type="EMBL" id="AEUD01000004">
    <property type="protein sequence ID" value="EGD55903.1"/>
    <property type="molecule type" value="Genomic_DNA"/>
</dbReference>
<dbReference type="RefSeq" id="WP_009678576.1">
    <property type="nucleotide sequence ID" value="NZ_AEUD01000004.1"/>
</dbReference>
<evidence type="ECO:0000313" key="2">
    <source>
        <dbReference type="EMBL" id="EGD55903.1"/>
    </source>
</evidence>
<sequence length="155" mass="17224">MTYLVRASVLSDLDAGTLHELLKLRVDVFVVEQECAYPEIDGRDTESTTLHFWCEDEEGTPVATLRVLRDVAADGTYELRIGRVCVRADHRGTGAASELIDRAVAYIGRDSSVMDAQSHLVGMYAKWGYLPAGAEFVEDGIPHTPLRRNEGRSER</sequence>
<gene>
    <name evidence="2" type="ORF">SCNU_06665</name>
</gene>
<dbReference type="Gene3D" id="3.40.630.30">
    <property type="match status" value="1"/>
</dbReference>
<reference evidence="2 3" key="1">
    <citation type="journal article" date="2011" name="J. Bacteriol.">
        <title>Draft Genome Sequence of Gordonia neofelifaecis NRRL B-59395, a Cholesterol-Degrading Actinomycete.</title>
        <authorList>
            <person name="Ge F."/>
            <person name="Li W."/>
            <person name="Chen G."/>
            <person name="Liu Y."/>
            <person name="Zhang G."/>
            <person name="Yong B."/>
            <person name="Wang Q."/>
            <person name="Wang N."/>
            <person name="Huang Z."/>
            <person name="Li W."/>
            <person name="Wang J."/>
            <person name="Wu C."/>
            <person name="Xie Q."/>
            <person name="Liu G."/>
        </authorList>
    </citation>
    <scope>NUCLEOTIDE SEQUENCE [LARGE SCALE GENOMIC DNA]</scope>
    <source>
        <strain evidence="2 3">NRRL B-59395</strain>
    </source>
</reference>
<dbReference type="SUPFAM" id="SSF55729">
    <property type="entry name" value="Acyl-CoA N-acyltransferases (Nat)"/>
    <property type="match status" value="1"/>
</dbReference>